<protein>
    <submittedName>
        <fullName evidence="3">Replication initiation protein Rep(RC)</fullName>
    </submittedName>
</protein>
<geneLocation type="plasmid" evidence="3">
    <name>pIB07</name>
</geneLocation>
<comment type="similarity">
    <text evidence="1">Belongs to the Gram-positive plasmids replication protein type 1 family.</text>
</comment>
<dbReference type="InterPro" id="IPR000989">
    <property type="entry name" value="Rep"/>
</dbReference>
<evidence type="ECO:0000256" key="1">
    <source>
        <dbReference type="ARBA" id="ARBA00008909"/>
    </source>
</evidence>
<dbReference type="AlphaFoldDB" id="X5IH74"/>
<evidence type="ECO:0000256" key="2">
    <source>
        <dbReference type="ARBA" id="ARBA00022705"/>
    </source>
</evidence>
<keyword evidence="2" id="KW-0235">DNA replication</keyword>
<keyword evidence="3" id="KW-0614">Plasmid</keyword>
<organism evidence="3">
    <name type="scientific">Clostridium botulinum</name>
    <dbReference type="NCBI Taxonomy" id="1491"/>
    <lineage>
        <taxon>Bacteria</taxon>
        <taxon>Bacillati</taxon>
        <taxon>Bacillota</taxon>
        <taxon>Clostridia</taxon>
        <taxon>Eubacteriales</taxon>
        <taxon>Clostridiaceae</taxon>
        <taxon>Clostridium</taxon>
    </lineage>
</organism>
<dbReference type="Pfam" id="PF01446">
    <property type="entry name" value="Rep_1"/>
    <property type="match status" value="1"/>
</dbReference>
<accession>X5IH74</accession>
<name>X5IH74_CLOBO</name>
<dbReference type="RefSeq" id="WP_004441173.1">
    <property type="nucleotide sequence ID" value="NC_025020.1"/>
</dbReference>
<dbReference type="GO" id="GO:0003677">
    <property type="term" value="F:DNA binding"/>
    <property type="evidence" value="ECO:0007669"/>
    <property type="project" value="InterPro"/>
</dbReference>
<evidence type="ECO:0000313" key="3">
    <source>
        <dbReference type="EMBL" id="BAO65697.1"/>
    </source>
</evidence>
<sequence length="351" mass="42396">MTNYNQKNENKQEVKTALEKCTDKKRKNPRFTSYIAPLTTKKNIERTSTCGDYLFMLSDADLEHFKLHKGNFCGNRFCPMCSWRLACKDSLEISILMEHLRKEENKEFIFLTLTTPNVKSYDLNYSIKQYNKSFKKLMERKEVKDITKGYIRKLEVTYQKEKYITKDLWKIKKDYYQKKGLEIGDLEPNFDTYNPHFHVVIAVNKSYFTDKNYYINRERWLELWKFATKDDSITQVDVRKAKINDYKEVYELAKYSAKDTDYLISRPVFEIFYKALKGKQVLVFSGFFKDAHKLYKQGKLDVYKKKDEIKYVYIVYYNWCKKQYEKTRIRELTEDEKEELNQDLIDEIEID</sequence>
<reference evidence="3" key="1">
    <citation type="journal article" date="2014" name="Appl. Environ. Microbiol.">
        <title>Genetic characterization and comparison of Clostridium botulinum isolates from botulism cases in Japan between 2006 and 2011.</title>
        <authorList>
            <person name="Kenri T."/>
            <person name="Sekizuka T."/>
            <person name="Yamamoto A."/>
            <person name="Iwaki M."/>
            <person name="Komiya T."/>
            <person name="Hatakeyama T."/>
            <person name="Nakajima H."/>
            <person name="Takahashi M."/>
            <person name="Kuroda M."/>
            <person name="Shibayama K."/>
        </authorList>
    </citation>
    <scope>NUCLEOTIDE SEQUENCE</scope>
    <source>
        <strain evidence="3">Ibaraki2007</strain>
        <plasmid evidence="3">pIB07</plasmid>
    </source>
</reference>
<dbReference type="GO" id="GO:0006260">
    <property type="term" value="P:DNA replication"/>
    <property type="evidence" value="ECO:0007669"/>
    <property type="project" value="UniProtKB-KW"/>
</dbReference>
<proteinExistence type="inferred from homology"/>
<gene>
    <name evidence="3" type="primary">IB07_01</name>
</gene>
<dbReference type="EMBL" id="AB859731">
    <property type="protein sequence ID" value="BAO65697.1"/>
    <property type="molecule type" value="Genomic_DNA"/>
</dbReference>